<dbReference type="EMBL" id="JAIWYP010000001">
    <property type="protein sequence ID" value="KAH3892560.1"/>
    <property type="molecule type" value="Genomic_DNA"/>
</dbReference>
<reference evidence="2" key="1">
    <citation type="journal article" date="2019" name="bioRxiv">
        <title>The Genome of the Zebra Mussel, Dreissena polymorpha: A Resource for Invasive Species Research.</title>
        <authorList>
            <person name="McCartney M.A."/>
            <person name="Auch B."/>
            <person name="Kono T."/>
            <person name="Mallez S."/>
            <person name="Zhang Y."/>
            <person name="Obille A."/>
            <person name="Becker A."/>
            <person name="Abrahante J.E."/>
            <person name="Garbe J."/>
            <person name="Badalamenti J.P."/>
            <person name="Herman A."/>
            <person name="Mangelson H."/>
            <person name="Liachko I."/>
            <person name="Sullivan S."/>
            <person name="Sone E.D."/>
            <person name="Koren S."/>
            <person name="Silverstein K.A.T."/>
            <person name="Beckman K.B."/>
            <person name="Gohl D.M."/>
        </authorList>
    </citation>
    <scope>NUCLEOTIDE SEQUENCE</scope>
    <source>
        <strain evidence="2">Duluth1</strain>
        <tissue evidence="2">Whole animal</tissue>
    </source>
</reference>
<dbReference type="AlphaFoldDB" id="A0A9D4NAA8"/>
<dbReference type="EMBL" id="JAIWYP010000001">
    <property type="protein sequence ID" value="KAH3892653.1"/>
    <property type="molecule type" value="Genomic_DNA"/>
</dbReference>
<accession>A0A9D4NAA8</accession>
<name>A0A9D4NAA8_DREPO</name>
<keyword evidence="3" id="KW-1185">Reference proteome</keyword>
<evidence type="ECO:0000313" key="2">
    <source>
        <dbReference type="EMBL" id="KAH3892653.1"/>
    </source>
</evidence>
<organism evidence="2 3">
    <name type="scientific">Dreissena polymorpha</name>
    <name type="common">Zebra mussel</name>
    <name type="synonym">Mytilus polymorpha</name>
    <dbReference type="NCBI Taxonomy" id="45954"/>
    <lineage>
        <taxon>Eukaryota</taxon>
        <taxon>Metazoa</taxon>
        <taxon>Spiralia</taxon>
        <taxon>Lophotrochozoa</taxon>
        <taxon>Mollusca</taxon>
        <taxon>Bivalvia</taxon>
        <taxon>Autobranchia</taxon>
        <taxon>Heteroconchia</taxon>
        <taxon>Euheterodonta</taxon>
        <taxon>Imparidentia</taxon>
        <taxon>Neoheterodontei</taxon>
        <taxon>Myida</taxon>
        <taxon>Dreissenoidea</taxon>
        <taxon>Dreissenidae</taxon>
        <taxon>Dreissena</taxon>
    </lineage>
</organism>
<reference evidence="2" key="2">
    <citation type="submission" date="2020-11" db="EMBL/GenBank/DDBJ databases">
        <authorList>
            <person name="McCartney M.A."/>
            <person name="Auch B."/>
            <person name="Kono T."/>
            <person name="Mallez S."/>
            <person name="Becker A."/>
            <person name="Gohl D.M."/>
            <person name="Silverstein K.A.T."/>
            <person name="Koren S."/>
            <person name="Bechman K.B."/>
            <person name="Herman A."/>
            <person name="Abrahante J.E."/>
            <person name="Garbe J."/>
        </authorList>
    </citation>
    <scope>NUCLEOTIDE SEQUENCE</scope>
    <source>
        <strain evidence="2">Duluth1</strain>
        <tissue evidence="2">Whole animal</tissue>
    </source>
</reference>
<gene>
    <name evidence="1" type="ORF">DPMN_016679</name>
    <name evidence="2" type="ORF">DPMN_016776</name>
</gene>
<sequence length="52" mass="6267">MTQLDPEMKILLKVRYRISTKTQMRRASKEILIARKCRQRLRLSHSTQLIIL</sequence>
<evidence type="ECO:0000313" key="1">
    <source>
        <dbReference type="EMBL" id="KAH3892560.1"/>
    </source>
</evidence>
<comment type="caution">
    <text evidence="2">The sequence shown here is derived from an EMBL/GenBank/DDBJ whole genome shotgun (WGS) entry which is preliminary data.</text>
</comment>
<dbReference type="Proteomes" id="UP000828390">
    <property type="component" value="Unassembled WGS sequence"/>
</dbReference>
<proteinExistence type="predicted"/>
<evidence type="ECO:0000313" key="3">
    <source>
        <dbReference type="Proteomes" id="UP000828390"/>
    </source>
</evidence>
<protein>
    <submittedName>
        <fullName evidence="2">Uncharacterized protein</fullName>
    </submittedName>
</protein>